<dbReference type="EC" id="3.5.1.68" evidence="1"/>
<dbReference type="Proteomes" id="UP001082899">
    <property type="component" value="Unassembled WGS sequence"/>
</dbReference>
<gene>
    <name evidence="1" type="primary">hutG</name>
    <name evidence="1" type="ORF">OVY01_12150</name>
</gene>
<accession>A0ABT3ZP14</accession>
<dbReference type="EMBL" id="JAPMXC010000002">
    <property type="protein sequence ID" value="MCY0387975.1"/>
    <property type="molecule type" value="Genomic_DNA"/>
</dbReference>
<dbReference type="Gene3D" id="3.40.630.40">
    <property type="entry name" value="Zn-dependent exopeptidases"/>
    <property type="match status" value="1"/>
</dbReference>
<evidence type="ECO:0000313" key="1">
    <source>
        <dbReference type="EMBL" id="MCY0387975.1"/>
    </source>
</evidence>
<comment type="caution">
    <text evidence="1">The sequence shown here is derived from an EMBL/GenBank/DDBJ whole genome shotgun (WGS) entry which is preliminary data.</text>
</comment>
<dbReference type="InterPro" id="IPR007709">
    <property type="entry name" value="N-FG_amidohydro"/>
</dbReference>
<name>A0ABT3ZP14_9BURK</name>
<dbReference type="GO" id="GO:0050129">
    <property type="term" value="F:N-formylglutamate deformylase activity"/>
    <property type="evidence" value="ECO:0007669"/>
    <property type="project" value="UniProtKB-EC"/>
</dbReference>
<dbReference type="InterPro" id="IPR010247">
    <property type="entry name" value="HutG_amidohyd"/>
</dbReference>
<dbReference type="NCBIfam" id="TIGR02017">
    <property type="entry name" value="hutG_amidohyd"/>
    <property type="match status" value="1"/>
</dbReference>
<dbReference type="Pfam" id="PF05013">
    <property type="entry name" value="FGase"/>
    <property type="match status" value="1"/>
</dbReference>
<sequence length="269" mass="29792">MSSHYDLHRGDAPFLLSIPHVGTHIPDELRECYTPEALGVADTDWHLDTLYAFARELGATVLTARYSRYVIDLNRPEDDASLYPGRITTGLCPTETFRGEPVYRDGMTPHDSEKHRRVQAYWHPYHACLVEELARLRERHPHVLLWEAHSIASVLPRLFEGKLPDLNFGTADGASAAPQIEAALNAVRAAAPAFTSVMNGRFKGGYITRRYGAPDKGVHAAQLEMCQSTYMSETAPFDYLPALANRVQPVLAQLVDAALQATVSLPAEA</sequence>
<dbReference type="RefSeq" id="WP_267848068.1">
    <property type="nucleotide sequence ID" value="NZ_JAPMXC010000002.1"/>
</dbReference>
<reference evidence="1" key="1">
    <citation type="submission" date="2022-11" db="EMBL/GenBank/DDBJ databases">
        <title>Robbsia betulipollinis sp. nov., isolated from pollen of birch (Betula pendula).</title>
        <authorList>
            <person name="Shi H."/>
            <person name="Ambika Manirajan B."/>
            <person name="Ratering S."/>
            <person name="Geissler-Plaum R."/>
            <person name="Schnell S."/>
        </authorList>
    </citation>
    <scope>NUCLEOTIDE SEQUENCE</scope>
    <source>
        <strain evidence="1">Bb-Pol-6</strain>
    </source>
</reference>
<proteinExistence type="predicted"/>
<evidence type="ECO:0000313" key="2">
    <source>
        <dbReference type="Proteomes" id="UP001082899"/>
    </source>
</evidence>
<protein>
    <submittedName>
        <fullName evidence="1">N-formylglutamate deformylase</fullName>
        <ecNumber evidence="1">3.5.1.68</ecNumber>
    </submittedName>
</protein>
<keyword evidence="1" id="KW-0378">Hydrolase</keyword>
<organism evidence="1 2">
    <name type="scientific">Robbsia betulipollinis</name>
    <dbReference type="NCBI Taxonomy" id="2981849"/>
    <lineage>
        <taxon>Bacteria</taxon>
        <taxon>Pseudomonadati</taxon>
        <taxon>Pseudomonadota</taxon>
        <taxon>Betaproteobacteria</taxon>
        <taxon>Burkholderiales</taxon>
        <taxon>Burkholderiaceae</taxon>
        <taxon>Robbsia</taxon>
    </lineage>
</organism>
<dbReference type="SUPFAM" id="SSF53187">
    <property type="entry name" value="Zn-dependent exopeptidases"/>
    <property type="match status" value="1"/>
</dbReference>
<keyword evidence="2" id="KW-1185">Reference proteome</keyword>